<comment type="cofactor">
    <cofactor evidence="1">
        <name>Mn(2+)</name>
        <dbReference type="ChEBI" id="CHEBI:29035"/>
    </cofactor>
</comment>
<dbReference type="PROSITE" id="PS51462">
    <property type="entry name" value="NUDIX"/>
    <property type="match status" value="1"/>
</dbReference>
<feature type="domain" description="Nudix hydrolase" evidence="7">
    <location>
        <begin position="46"/>
        <end position="202"/>
    </location>
</feature>
<evidence type="ECO:0000259" key="7">
    <source>
        <dbReference type="PROSITE" id="PS51462"/>
    </source>
</evidence>
<evidence type="ECO:0000256" key="4">
    <source>
        <dbReference type="ARBA" id="ARBA00022801"/>
    </source>
</evidence>
<evidence type="ECO:0000313" key="9">
    <source>
        <dbReference type="Proteomes" id="UP000604825"/>
    </source>
</evidence>
<name>A0A811PHA2_9POAL</name>
<dbReference type="GO" id="GO:0005737">
    <property type="term" value="C:cytoplasm"/>
    <property type="evidence" value="ECO:0007669"/>
    <property type="project" value="UniProtKB-ARBA"/>
</dbReference>
<dbReference type="Pfam" id="PF00293">
    <property type="entry name" value="NUDIX"/>
    <property type="match status" value="1"/>
</dbReference>
<dbReference type="OrthoDB" id="206213at2759"/>
<protein>
    <recommendedName>
        <fullName evidence="7">Nudix hydrolase domain-containing protein</fullName>
    </recommendedName>
</protein>
<keyword evidence="6" id="KW-0464">Manganese</keyword>
<dbReference type="GO" id="GO:0015938">
    <property type="term" value="P:coenzyme A catabolic process"/>
    <property type="evidence" value="ECO:0007669"/>
    <property type="project" value="TreeGrafter"/>
</dbReference>
<evidence type="ECO:0000256" key="5">
    <source>
        <dbReference type="ARBA" id="ARBA00022842"/>
    </source>
</evidence>
<dbReference type="FunFam" id="3.90.79.10:FF:000036">
    <property type="entry name" value="Nudix hydrolase 11"/>
    <property type="match status" value="1"/>
</dbReference>
<dbReference type="Proteomes" id="UP000604825">
    <property type="component" value="Unassembled WGS sequence"/>
</dbReference>
<comment type="cofactor">
    <cofactor evidence="2">
        <name>Mg(2+)</name>
        <dbReference type="ChEBI" id="CHEBI:18420"/>
    </cofactor>
</comment>
<dbReference type="InterPro" id="IPR015797">
    <property type="entry name" value="NUDIX_hydrolase-like_dom_sf"/>
</dbReference>
<gene>
    <name evidence="8" type="ORF">NCGR_LOCUS29407</name>
</gene>
<evidence type="ECO:0000313" key="8">
    <source>
        <dbReference type="EMBL" id="CAD6244932.1"/>
    </source>
</evidence>
<dbReference type="InterPro" id="IPR000086">
    <property type="entry name" value="NUDIX_hydrolase_dom"/>
</dbReference>
<keyword evidence="5" id="KW-0460">Magnesium</keyword>
<evidence type="ECO:0000256" key="1">
    <source>
        <dbReference type="ARBA" id="ARBA00001936"/>
    </source>
</evidence>
<evidence type="ECO:0000256" key="2">
    <source>
        <dbReference type="ARBA" id="ARBA00001946"/>
    </source>
</evidence>
<dbReference type="EMBL" id="CAJGYO010000007">
    <property type="protein sequence ID" value="CAD6244932.1"/>
    <property type="molecule type" value="Genomic_DNA"/>
</dbReference>
<dbReference type="PANTHER" id="PTHR12992">
    <property type="entry name" value="NUDIX HYDROLASE"/>
    <property type="match status" value="1"/>
</dbReference>
<comment type="caution">
    <text evidence="8">The sequence shown here is derived from an EMBL/GenBank/DDBJ whole genome shotgun (WGS) entry which is preliminary data.</text>
</comment>
<dbReference type="Gene3D" id="3.90.79.10">
    <property type="entry name" value="Nucleoside Triphosphate Pyrophosphohydrolase"/>
    <property type="match status" value="1"/>
</dbReference>
<keyword evidence="3" id="KW-0479">Metal-binding</keyword>
<dbReference type="SUPFAM" id="SSF55811">
    <property type="entry name" value="Nudix"/>
    <property type="match status" value="1"/>
</dbReference>
<proteinExistence type="predicted"/>
<accession>A0A811PHA2</accession>
<organism evidence="8 9">
    <name type="scientific">Miscanthus lutarioriparius</name>
    <dbReference type="NCBI Taxonomy" id="422564"/>
    <lineage>
        <taxon>Eukaryota</taxon>
        <taxon>Viridiplantae</taxon>
        <taxon>Streptophyta</taxon>
        <taxon>Embryophyta</taxon>
        <taxon>Tracheophyta</taxon>
        <taxon>Spermatophyta</taxon>
        <taxon>Magnoliopsida</taxon>
        <taxon>Liliopsida</taxon>
        <taxon>Poales</taxon>
        <taxon>Poaceae</taxon>
        <taxon>PACMAD clade</taxon>
        <taxon>Panicoideae</taxon>
        <taxon>Andropogonodae</taxon>
        <taxon>Andropogoneae</taxon>
        <taxon>Saccharinae</taxon>
        <taxon>Miscanthus</taxon>
    </lineage>
</organism>
<dbReference type="AlphaFoldDB" id="A0A811PHA2"/>
<evidence type="ECO:0000256" key="3">
    <source>
        <dbReference type="ARBA" id="ARBA00022723"/>
    </source>
</evidence>
<sequence length="246" mass="27070">MEEEVGPGADMEALVRRLRLHRPGPSPYEPSAAVAPAPGAGELFRPRRAAVLVCLFRGAAGELRVILTKRSSSLSTHSGEVALPGGKAEEGDADDAATALRESKEEIGLDPALVTVVTSLEHFLSKHLLVVVPIIGILSDINAFKPVLNAAEVDKFFDVPLEMFLKDENRASNDLEWMGKEFTIHHFSYAKGDEKYMIWGLTAGILIHAASVVYQRPPDFAEKRAQFNLPKYSKECRSMPRQEPEH</sequence>
<evidence type="ECO:0000256" key="6">
    <source>
        <dbReference type="ARBA" id="ARBA00023211"/>
    </source>
</evidence>
<dbReference type="PANTHER" id="PTHR12992:SF24">
    <property type="entry name" value="PEROXISOMAL COENZYME A DIPHOSPHATASE NUDT7"/>
    <property type="match status" value="1"/>
</dbReference>
<keyword evidence="4" id="KW-0378">Hydrolase</keyword>
<dbReference type="GO" id="GO:0006637">
    <property type="term" value="P:acyl-CoA metabolic process"/>
    <property type="evidence" value="ECO:0007669"/>
    <property type="project" value="UniProtKB-ARBA"/>
</dbReference>
<dbReference type="GO" id="GO:0046872">
    <property type="term" value="F:metal ion binding"/>
    <property type="evidence" value="ECO:0007669"/>
    <property type="project" value="UniProtKB-KW"/>
</dbReference>
<dbReference type="GO" id="GO:0010945">
    <property type="term" value="F:coenzyme A diphosphatase activity"/>
    <property type="evidence" value="ECO:0007669"/>
    <property type="project" value="InterPro"/>
</dbReference>
<reference evidence="8" key="1">
    <citation type="submission" date="2020-10" db="EMBL/GenBank/DDBJ databases">
        <authorList>
            <person name="Han B."/>
            <person name="Lu T."/>
            <person name="Zhao Q."/>
            <person name="Huang X."/>
            <person name="Zhao Y."/>
        </authorList>
    </citation>
    <scope>NUCLEOTIDE SEQUENCE</scope>
</reference>
<dbReference type="GO" id="GO:0008893">
    <property type="term" value="F:guanosine-3',5'-bis(diphosphate) 3'-diphosphatase activity"/>
    <property type="evidence" value="ECO:0007669"/>
    <property type="project" value="UniProtKB-ARBA"/>
</dbReference>
<dbReference type="CDD" id="cd03426">
    <property type="entry name" value="NUDIX_CoAse_Nudt7"/>
    <property type="match status" value="1"/>
</dbReference>
<keyword evidence="9" id="KW-1185">Reference proteome</keyword>
<dbReference type="InterPro" id="IPR045121">
    <property type="entry name" value="CoAse"/>
</dbReference>
<dbReference type="GO" id="GO:0015937">
    <property type="term" value="P:coenzyme A biosynthetic process"/>
    <property type="evidence" value="ECO:0007669"/>
    <property type="project" value="UniProtKB-ARBA"/>
</dbReference>